<evidence type="ECO:0000259" key="3">
    <source>
        <dbReference type="Pfam" id="PF08541"/>
    </source>
</evidence>
<dbReference type="PANTHER" id="PTHR34069:SF3">
    <property type="entry name" value="ACYL-COA:ACYL-COA ALKYLTRANSFERASE"/>
    <property type="match status" value="1"/>
</dbReference>
<dbReference type="Pfam" id="PF08541">
    <property type="entry name" value="ACP_syn_III_C"/>
    <property type="match status" value="1"/>
</dbReference>
<evidence type="ECO:0000259" key="4">
    <source>
        <dbReference type="Pfam" id="PF08545"/>
    </source>
</evidence>
<dbReference type="EMBL" id="BBSA01000031">
    <property type="protein sequence ID" value="GAM66054.1"/>
    <property type="molecule type" value="Genomic_DNA"/>
</dbReference>
<name>A0A0B8PTW7_9VIBR</name>
<evidence type="ECO:0000256" key="1">
    <source>
        <dbReference type="ARBA" id="ARBA00022679"/>
    </source>
</evidence>
<reference evidence="5 6" key="2">
    <citation type="submission" date="2015-01" db="EMBL/GenBank/DDBJ databases">
        <authorList>
            <consortium name="NBRP consortium"/>
            <person name="Sawabe T."/>
            <person name="Meirelles P."/>
            <person name="Feng G."/>
            <person name="Sayaka M."/>
            <person name="Hattori M."/>
            <person name="Ohkuma M."/>
        </authorList>
    </citation>
    <scope>NUCLEOTIDE SEQUENCE [LARGE SCALE GENOMIC DNA]</scope>
    <source>
        <strain evidence="5 6">JCM19232</strain>
    </source>
</reference>
<dbReference type="InterPro" id="IPR013747">
    <property type="entry name" value="ACP_syn_III_C"/>
</dbReference>
<keyword evidence="2" id="KW-0012">Acyltransferase</keyword>
<comment type="caution">
    <text evidence="5">The sequence shown here is derived from an EMBL/GenBank/DDBJ whole genome shotgun (WGS) entry which is preliminary data.</text>
</comment>
<reference evidence="5 6" key="1">
    <citation type="submission" date="2015-01" db="EMBL/GenBank/DDBJ databases">
        <title>Vibrio sp. C5 JCM 19232 whole genome shotgun sequence.</title>
        <authorList>
            <person name="Sawabe T."/>
            <person name="Meirelles P."/>
            <person name="Feng G."/>
            <person name="Sayaka M."/>
            <person name="Hattori M."/>
            <person name="Ohkuma M."/>
        </authorList>
    </citation>
    <scope>NUCLEOTIDE SEQUENCE [LARGE SCALE GENOMIC DNA]</scope>
    <source>
        <strain evidence="5 6">JCM19232</strain>
    </source>
</reference>
<evidence type="ECO:0000256" key="2">
    <source>
        <dbReference type="ARBA" id="ARBA00023315"/>
    </source>
</evidence>
<proteinExistence type="predicted"/>
<dbReference type="InterPro" id="IPR013751">
    <property type="entry name" value="ACP_syn_III_N"/>
</dbReference>
<evidence type="ECO:0000313" key="5">
    <source>
        <dbReference type="EMBL" id="GAM66054.1"/>
    </source>
</evidence>
<dbReference type="PANTHER" id="PTHR34069">
    <property type="entry name" value="3-OXOACYL-[ACYL-CARRIER-PROTEIN] SYNTHASE 3"/>
    <property type="match status" value="1"/>
</dbReference>
<dbReference type="SUPFAM" id="SSF53901">
    <property type="entry name" value="Thiolase-like"/>
    <property type="match status" value="2"/>
</dbReference>
<dbReference type="Pfam" id="PF08545">
    <property type="entry name" value="ACP_syn_III"/>
    <property type="match status" value="1"/>
</dbReference>
<dbReference type="InterPro" id="IPR016039">
    <property type="entry name" value="Thiolase-like"/>
</dbReference>
<organism evidence="5 6">
    <name type="scientific">Vibrio ishigakensis</name>
    <dbReference type="NCBI Taxonomy" id="1481914"/>
    <lineage>
        <taxon>Bacteria</taxon>
        <taxon>Pseudomonadati</taxon>
        <taxon>Pseudomonadota</taxon>
        <taxon>Gammaproteobacteria</taxon>
        <taxon>Vibrionales</taxon>
        <taxon>Vibrionaceae</taxon>
        <taxon>Vibrio</taxon>
    </lineage>
</organism>
<dbReference type="Gene3D" id="3.40.47.10">
    <property type="match status" value="2"/>
</dbReference>
<feature type="domain" description="Beta-ketoacyl-[acyl-carrier-protein] synthase III N-terminal" evidence="4">
    <location>
        <begin position="129"/>
        <end position="206"/>
    </location>
</feature>
<gene>
    <name evidence="5" type="ORF">JCM19232_1572</name>
</gene>
<protein>
    <submittedName>
        <fullName evidence="5">3-oxoacyl-(Acyl-carrier-protein) synthase</fullName>
    </submittedName>
</protein>
<keyword evidence="1" id="KW-0808">Transferase</keyword>
<feature type="domain" description="Beta-ketoacyl-[acyl-carrier-protein] synthase III C-terminal" evidence="3">
    <location>
        <begin position="261"/>
        <end position="337"/>
    </location>
</feature>
<evidence type="ECO:0000313" key="6">
    <source>
        <dbReference type="Proteomes" id="UP000031670"/>
    </source>
</evidence>
<dbReference type="Proteomes" id="UP000031670">
    <property type="component" value="Unassembled WGS sequence"/>
</dbReference>
<accession>A0A0B8PTW7</accession>
<dbReference type="AlphaFoldDB" id="A0A0B8PTW7"/>
<sequence length="360" mass="38976">MSSTFLPGTVSLLAASHQFPPQQLSNAQLISALEQLSGKRYAKIAARIAPFLGIKQRHFSRSIEKAVSRPNPSNSDLAEQTVRALVSQSCITLDDIDYLIGHTTTPDTQLPPSVAWVAEKLRYRGAFMELRQACTGFASSLQIAIPRITMLGKPVAIVGSETGSVYFDYQPDFLDQSQLINYMQMGDGAGGIIVAPETHQGIGIISDCFTGQIGIDKSPGLSLDGGSLAAYTQDTKARFHHDASKVRENGQALFEASIQALKSRGYQLRDFDYIIPHQASGHIDTMLSEAVDIDPTKIINDAKHWGNLGSAAIWCSFSNLVNNGELKPGAKIAVLGAEATKYMFGGFVYTHGCTARENCF</sequence>
<dbReference type="GO" id="GO:0006633">
    <property type="term" value="P:fatty acid biosynthetic process"/>
    <property type="evidence" value="ECO:0007669"/>
    <property type="project" value="InterPro"/>
</dbReference>
<dbReference type="GO" id="GO:0004315">
    <property type="term" value="F:3-oxoacyl-[acyl-carrier-protein] synthase activity"/>
    <property type="evidence" value="ECO:0007669"/>
    <property type="project" value="InterPro"/>
</dbReference>
<dbReference type="GO" id="GO:0044550">
    <property type="term" value="P:secondary metabolite biosynthetic process"/>
    <property type="evidence" value="ECO:0007669"/>
    <property type="project" value="TreeGrafter"/>
</dbReference>